<name>A0A7X0D7L4_9ACTN</name>
<proteinExistence type="predicted"/>
<keyword evidence="2" id="KW-0238">DNA-binding</keyword>
<dbReference type="InterPro" id="IPR000835">
    <property type="entry name" value="HTH_MarR-typ"/>
</dbReference>
<protein>
    <submittedName>
        <fullName evidence="2">DNA-binding transcriptional ArsR family regulator</fullName>
    </submittedName>
</protein>
<reference evidence="2 3" key="1">
    <citation type="submission" date="2020-08" db="EMBL/GenBank/DDBJ databases">
        <title>Sequencing the genomes of 1000 actinobacteria strains.</title>
        <authorList>
            <person name="Klenk H.-P."/>
        </authorList>
    </citation>
    <scope>NUCLEOTIDE SEQUENCE [LARGE SCALE GENOMIC DNA]</scope>
    <source>
        <strain evidence="2 3">DSM 46659</strain>
    </source>
</reference>
<gene>
    <name evidence="2" type="ORF">HNR23_004812</name>
</gene>
<dbReference type="Proteomes" id="UP000546642">
    <property type="component" value="Unassembled WGS sequence"/>
</dbReference>
<dbReference type="GO" id="GO:0003700">
    <property type="term" value="F:DNA-binding transcription factor activity"/>
    <property type="evidence" value="ECO:0007669"/>
    <property type="project" value="InterPro"/>
</dbReference>
<keyword evidence="3" id="KW-1185">Reference proteome</keyword>
<dbReference type="InterPro" id="IPR036388">
    <property type="entry name" value="WH-like_DNA-bd_sf"/>
</dbReference>
<evidence type="ECO:0000313" key="3">
    <source>
        <dbReference type="Proteomes" id="UP000546642"/>
    </source>
</evidence>
<comment type="caution">
    <text evidence="2">The sequence shown here is derived from an EMBL/GenBank/DDBJ whole genome shotgun (WGS) entry which is preliminary data.</text>
</comment>
<dbReference type="GO" id="GO:0003677">
    <property type="term" value="F:DNA binding"/>
    <property type="evidence" value="ECO:0007669"/>
    <property type="project" value="UniProtKB-KW"/>
</dbReference>
<feature type="domain" description="HTH marR-type" evidence="1">
    <location>
        <begin position="9"/>
        <end position="58"/>
    </location>
</feature>
<sequence length="104" mass="11656">MADWTFLTNHAHVLLCLARDPYMRMRDVSDAVGITERATQRIVADLAEAGYLERIREGRRNRYRLNPELPLRHPLERDHAVGAILRVLKNGSDSGSDSSSGDAA</sequence>
<evidence type="ECO:0000313" key="2">
    <source>
        <dbReference type="EMBL" id="MBB6174752.1"/>
    </source>
</evidence>
<dbReference type="EMBL" id="JACHDS010000001">
    <property type="protein sequence ID" value="MBB6174752.1"/>
    <property type="molecule type" value="Genomic_DNA"/>
</dbReference>
<dbReference type="SUPFAM" id="SSF46785">
    <property type="entry name" value="Winged helix' DNA-binding domain"/>
    <property type="match status" value="1"/>
</dbReference>
<dbReference type="Gene3D" id="1.10.10.10">
    <property type="entry name" value="Winged helix-like DNA-binding domain superfamily/Winged helix DNA-binding domain"/>
    <property type="match status" value="1"/>
</dbReference>
<dbReference type="CDD" id="cd00090">
    <property type="entry name" value="HTH_ARSR"/>
    <property type="match status" value="1"/>
</dbReference>
<organism evidence="2 3">
    <name type="scientific">Nocardiopsis mwathae</name>
    <dbReference type="NCBI Taxonomy" id="1472723"/>
    <lineage>
        <taxon>Bacteria</taxon>
        <taxon>Bacillati</taxon>
        <taxon>Actinomycetota</taxon>
        <taxon>Actinomycetes</taxon>
        <taxon>Streptosporangiales</taxon>
        <taxon>Nocardiopsidaceae</taxon>
        <taxon>Nocardiopsis</taxon>
    </lineage>
</organism>
<dbReference type="InterPro" id="IPR011991">
    <property type="entry name" value="ArsR-like_HTH"/>
</dbReference>
<dbReference type="InterPro" id="IPR036390">
    <property type="entry name" value="WH_DNA-bd_sf"/>
</dbReference>
<evidence type="ECO:0000259" key="1">
    <source>
        <dbReference type="Pfam" id="PF12802"/>
    </source>
</evidence>
<dbReference type="RefSeq" id="WP_184078984.1">
    <property type="nucleotide sequence ID" value="NZ_JACHDS010000001.1"/>
</dbReference>
<dbReference type="AlphaFoldDB" id="A0A7X0D7L4"/>
<dbReference type="Pfam" id="PF12802">
    <property type="entry name" value="MarR_2"/>
    <property type="match status" value="1"/>
</dbReference>
<accession>A0A7X0D7L4</accession>